<protein>
    <recommendedName>
        <fullName evidence="6">Expansin-like B1</fullName>
    </recommendedName>
</protein>
<feature type="domain" description="Expansin-like CBD" evidence="3">
    <location>
        <begin position="279"/>
        <end position="362"/>
    </location>
</feature>
<evidence type="ECO:0000313" key="5">
    <source>
        <dbReference type="Proteomes" id="UP000807159"/>
    </source>
</evidence>
<dbReference type="AlphaFoldDB" id="A0A8T2Z9A9"/>
<dbReference type="EMBL" id="JACEGQ020000003">
    <property type="protein sequence ID" value="KAH8513968.1"/>
    <property type="molecule type" value="Genomic_DNA"/>
</dbReference>
<dbReference type="GO" id="GO:0005576">
    <property type="term" value="C:extracellular region"/>
    <property type="evidence" value="ECO:0007669"/>
    <property type="project" value="InterPro"/>
</dbReference>
<dbReference type="GO" id="GO:0009653">
    <property type="term" value="P:anatomical structure morphogenesis"/>
    <property type="evidence" value="ECO:0007669"/>
    <property type="project" value="UniProtKB-ARBA"/>
</dbReference>
<gene>
    <name evidence="4" type="ORF">H0E87_006999</name>
</gene>
<evidence type="ECO:0000313" key="4">
    <source>
        <dbReference type="EMBL" id="KAH8513968.1"/>
    </source>
</evidence>
<dbReference type="PROSITE" id="PS50842">
    <property type="entry name" value="EXPANSIN_EG45"/>
    <property type="match status" value="1"/>
</dbReference>
<evidence type="ECO:0000259" key="2">
    <source>
        <dbReference type="PROSITE" id="PS50842"/>
    </source>
</evidence>
<dbReference type="Proteomes" id="UP000807159">
    <property type="component" value="Chromosome 3"/>
</dbReference>
<dbReference type="Pfam" id="PF01357">
    <property type="entry name" value="Expansin_C"/>
    <property type="match status" value="1"/>
</dbReference>
<comment type="caution">
    <text evidence="4">The sequence shown here is derived from an EMBL/GenBank/DDBJ whole genome shotgun (WGS) entry which is preliminary data.</text>
</comment>
<dbReference type="SUPFAM" id="SSF50685">
    <property type="entry name" value="Barwin-like endoglucanases"/>
    <property type="match status" value="1"/>
</dbReference>
<proteinExistence type="inferred from homology"/>
<dbReference type="Gene3D" id="2.60.40.760">
    <property type="entry name" value="Expansin, cellulose-binding-like domain"/>
    <property type="match status" value="1"/>
</dbReference>
<evidence type="ECO:0000259" key="3">
    <source>
        <dbReference type="PROSITE" id="PS50843"/>
    </source>
</evidence>
<dbReference type="Pfam" id="PF03330">
    <property type="entry name" value="DPBB_1"/>
    <property type="match status" value="1"/>
</dbReference>
<dbReference type="PANTHER" id="PTHR31692:SF92">
    <property type="entry name" value="EXPANSIN-LIKE B1"/>
    <property type="match status" value="1"/>
</dbReference>
<evidence type="ECO:0008006" key="6">
    <source>
        <dbReference type="Google" id="ProtNLM"/>
    </source>
</evidence>
<dbReference type="Gene3D" id="2.40.40.10">
    <property type="entry name" value="RlpA-like domain"/>
    <property type="match status" value="1"/>
</dbReference>
<dbReference type="InterPro" id="IPR036749">
    <property type="entry name" value="Expansin_CBD_sf"/>
</dbReference>
<accession>A0A8T2Z9A9</accession>
<evidence type="ECO:0000256" key="1">
    <source>
        <dbReference type="RuleBase" id="RU003460"/>
    </source>
</evidence>
<dbReference type="CDD" id="cd22277">
    <property type="entry name" value="DPBB_EXLB_N"/>
    <property type="match status" value="1"/>
</dbReference>
<keyword evidence="5" id="KW-1185">Reference proteome</keyword>
<name>A0A8T2Z9A9_POPDE</name>
<feature type="domain" description="Expansin-like EG45" evidence="2">
    <location>
        <begin position="149"/>
        <end position="265"/>
    </location>
</feature>
<dbReference type="PANTHER" id="PTHR31692">
    <property type="entry name" value="EXPANSIN-B3"/>
    <property type="match status" value="1"/>
</dbReference>
<sequence>MADVVPWSMDSLPASLRWCAAYASSRPVDKKCAVSLAKFLSSRNTSRTSELAQLQPTLRERELIMAEQPNESRLEILARELIIIRILFANSEDFIKSNFQMRDCSSLYFTKTSNSKSKKTLAEAATCSDCFIHSRAAYYPNSDENGTDTGRCGYGSFGATLNGGDVAAASDLYRDGVGCGACYQRRNTHHNGLLNQVRCTNSYYCTNNGVTIVITDQGSSDNTDFILSRRAFGRMAQTTDAAASLLALGVVDIEYRRVSCSYPYKNITIKLDENSNYPYYLGFVIWYQQGRSDITAVQLCETQNFVCKLLDRSYGSVWTTTSPPSGPLSLRMLFSDENGDETWVVPVNNIPNDWKAGQTYDTGVQVNL</sequence>
<dbReference type="PRINTS" id="PR01225">
    <property type="entry name" value="EXPANSNFAMLY"/>
</dbReference>
<dbReference type="InterPro" id="IPR009009">
    <property type="entry name" value="RlpA-like_DPBB"/>
</dbReference>
<organism evidence="4 5">
    <name type="scientific">Populus deltoides</name>
    <name type="common">Eastern poplar</name>
    <name type="synonym">Eastern cottonwood</name>
    <dbReference type="NCBI Taxonomy" id="3696"/>
    <lineage>
        <taxon>Eukaryota</taxon>
        <taxon>Viridiplantae</taxon>
        <taxon>Streptophyta</taxon>
        <taxon>Embryophyta</taxon>
        <taxon>Tracheophyta</taxon>
        <taxon>Spermatophyta</taxon>
        <taxon>Magnoliopsida</taxon>
        <taxon>eudicotyledons</taxon>
        <taxon>Gunneridae</taxon>
        <taxon>Pentapetalae</taxon>
        <taxon>rosids</taxon>
        <taxon>fabids</taxon>
        <taxon>Malpighiales</taxon>
        <taxon>Salicaceae</taxon>
        <taxon>Saliceae</taxon>
        <taxon>Populus</taxon>
    </lineage>
</organism>
<dbReference type="SUPFAM" id="SSF49590">
    <property type="entry name" value="PHL pollen allergen"/>
    <property type="match status" value="1"/>
</dbReference>
<reference evidence="4" key="1">
    <citation type="journal article" date="2021" name="J. Hered.">
        <title>Genome Assembly of Salicaceae Populus deltoides (Eastern Cottonwood) I-69 Based on Nanopore Sequencing and Hi-C Technologies.</title>
        <authorList>
            <person name="Bai S."/>
            <person name="Wu H."/>
            <person name="Zhang J."/>
            <person name="Pan Z."/>
            <person name="Zhao W."/>
            <person name="Li Z."/>
            <person name="Tong C."/>
        </authorList>
    </citation>
    <scope>NUCLEOTIDE SEQUENCE</scope>
    <source>
        <tissue evidence="4">Leaf</tissue>
    </source>
</reference>
<dbReference type="InterPro" id="IPR007112">
    <property type="entry name" value="Expansin/allergen_DPBB_dom"/>
</dbReference>
<dbReference type="PROSITE" id="PS50843">
    <property type="entry name" value="EXPANSIN_CBD"/>
    <property type="match status" value="1"/>
</dbReference>
<dbReference type="InterPro" id="IPR036908">
    <property type="entry name" value="RlpA-like_sf"/>
</dbReference>
<dbReference type="InterPro" id="IPR007118">
    <property type="entry name" value="Expan_Lol_pI"/>
</dbReference>
<comment type="similarity">
    <text evidence="1">Belongs to the expansin family.</text>
</comment>
<dbReference type="InterPro" id="IPR007117">
    <property type="entry name" value="Expansin_CBD"/>
</dbReference>